<dbReference type="KEGG" id="pda:103715237"/>
<dbReference type="Pfam" id="PF02536">
    <property type="entry name" value="mTERF"/>
    <property type="match status" value="2"/>
</dbReference>
<comment type="similarity">
    <text evidence="1">Belongs to the mTERF family.</text>
</comment>
<keyword evidence="2" id="KW-0805">Transcription regulation</keyword>
<reference evidence="6" key="1">
    <citation type="submission" date="2025-08" db="UniProtKB">
        <authorList>
            <consortium name="RefSeq"/>
        </authorList>
    </citation>
    <scope>IDENTIFICATION</scope>
    <source>
        <tissue evidence="6">Young leaves</tissue>
    </source>
</reference>
<dbReference type="GO" id="GO:0003676">
    <property type="term" value="F:nucleic acid binding"/>
    <property type="evidence" value="ECO:0007669"/>
    <property type="project" value="InterPro"/>
</dbReference>
<dbReference type="AlphaFoldDB" id="A0A8B7CKE2"/>
<proteinExistence type="inferred from homology"/>
<name>A0A8B7CKE2_PHODC</name>
<dbReference type="Proteomes" id="UP000228380">
    <property type="component" value="Unplaced"/>
</dbReference>
<dbReference type="OrthoDB" id="641315at2759"/>
<dbReference type="PANTHER" id="PTHR13068:SF236">
    <property type="entry name" value="OS02G0749800 PROTEIN"/>
    <property type="match status" value="1"/>
</dbReference>
<keyword evidence="2" id="KW-0806">Transcription termination</keyword>
<dbReference type="PANTHER" id="PTHR13068">
    <property type="entry name" value="CGI-12 PROTEIN-RELATED"/>
    <property type="match status" value="1"/>
</dbReference>
<sequence>MELGSPEALSNELHHCINVLAKLYRVYNKKTRVVQWKSVSLCWKLRFSIETRGKLETRGDYPTKPCRDLTSSLSPSPTLQACWRSSPPPLLPPPFPQDHSFSVPASLLPSPPPLHSRRRRCRRPLGGGPTSQAPFHGGVPRQLLRLPHRQSHESLQTPLHAQIHPESRHRPPLPQTPWLRRRPHPPPHILLPSPALRQRRQLPRTQLPGSQSHRLLRCHPRPARRCKPSLTYPTFCCARIQFWRDFFGGNDKSLLRALKKNKGLITHDIDRNIAPKIDLLQRQGLSTEEIGFLVQKASRLITLSIETIAELVERTEDLGFRQDSGMFLHGLVALTYVGRGLLEKKMELLKSYGWSERDFLSAVRSAPYMVINSKDNLRAKMDFLVGEAGCSPAYIASHPVIMMYSLEKRLMPRYHVLRVLGLKGLRGKRQDLLSAMTISDQKFVERYILLHKEAIPELQEAFVAACAGRVPISVPD</sequence>
<dbReference type="SMART" id="SM00733">
    <property type="entry name" value="Mterf"/>
    <property type="match status" value="4"/>
</dbReference>
<feature type="region of interest" description="Disordered" evidence="4">
    <location>
        <begin position="152"/>
        <end position="198"/>
    </location>
</feature>
<evidence type="ECO:0000256" key="1">
    <source>
        <dbReference type="ARBA" id="ARBA00007692"/>
    </source>
</evidence>
<dbReference type="InterPro" id="IPR038538">
    <property type="entry name" value="MTERF_sf"/>
</dbReference>
<protein>
    <submittedName>
        <fullName evidence="6">Uncharacterized protein LOC103715237</fullName>
    </submittedName>
</protein>
<evidence type="ECO:0000256" key="2">
    <source>
        <dbReference type="ARBA" id="ARBA00022472"/>
    </source>
</evidence>
<gene>
    <name evidence="6" type="primary">LOC103715237</name>
</gene>
<dbReference type="InterPro" id="IPR003690">
    <property type="entry name" value="MTERF"/>
</dbReference>
<accession>A0A8B7CKE2</accession>
<feature type="region of interest" description="Disordered" evidence="4">
    <location>
        <begin position="93"/>
        <end position="138"/>
    </location>
</feature>
<evidence type="ECO:0000313" key="6">
    <source>
        <dbReference type="RefSeq" id="XP_008801028.3"/>
    </source>
</evidence>
<organism evidence="5 6">
    <name type="scientific">Phoenix dactylifera</name>
    <name type="common">Date palm</name>
    <dbReference type="NCBI Taxonomy" id="42345"/>
    <lineage>
        <taxon>Eukaryota</taxon>
        <taxon>Viridiplantae</taxon>
        <taxon>Streptophyta</taxon>
        <taxon>Embryophyta</taxon>
        <taxon>Tracheophyta</taxon>
        <taxon>Spermatophyta</taxon>
        <taxon>Magnoliopsida</taxon>
        <taxon>Liliopsida</taxon>
        <taxon>Arecaceae</taxon>
        <taxon>Coryphoideae</taxon>
        <taxon>Phoeniceae</taxon>
        <taxon>Phoenix</taxon>
    </lineage>
</organism>
<dbReference type="GeneID" id="103715237"/>
<evidence type="ECO:0000256" key="3">
    <source>
        <dbReference type="ARBA" id="ARBA00022946"/>
    </source>
</evidence>
<keyword evidence="5" id="KW-1185">Reference proteome</keyword>
<dbReference type="RefSeq" id="XP_008801028.3">
    <property type="nucleotide sequence ID" value="XM_008802806.4"/>
</dbReference>
<evidence type="ECO:0000256" key="4">
    <source>
        <dbReference type="SAM" id="MobiDB-lite"/>
    </source>
</evidence>
<evidence type="ECO:0000313" key="5">
    <source>
        <dbReference type="Proteomes" id="UP000228380"/>
    </source>
</evidence>
<dbReference type="FunFam" id="1.25.70.10:FF:000001">
    <property type="entry name" value="Mitochondrial transcription termination factor-like"/>
    <property type="match status" value="1"/>
</dbReference>
<keyword evidence="3" id="KW-0809">Transit peptide</keyword>
<dbReference type="Gene3D" id="1.25.70.10">
    <property type="entry name" value="Transcription termination factor 3, mitochondrial"/>
    <property type="match status" value="1"/>
</dbReference>
<dbReference type="GO" id="GO:0006353">
    <property type="term" value="P:DNA-templated transcription termination"/>
    <property type="evidence" value="ECO:0007669"/>
    <property type="project" value="UniProtKB-KW"/>
</dbReference>
<keyword evidence="2" id="KW-0804">Transcription</keyword>